<gene>
    <name evidence="1" type="ORF">AVEN_151073_1</name>
</gene>
<comment type="caution">
    <text evidence="1">The sequence shown here is derived from an EMBL/GenBank/DDBJ whole genome shotgun (WGS) entry which is preliminary data.</text>
</comment>
<keyword evidence="2" id="KW-1185">Reference proteome</keyword>
<evidence type="ECO:0000313" key="1">
    <source>
        <dbReference type="EMBL" id="GBN65896.1"/>
    </source>
</evidence>
<evidence type="ECO:0000313" key="2">
    <source>
        <dbReference type="Proteomes" id="UP000499080"/>
    </source>
</evidence>
<name>A0A4Y2QRL5_ARAVE</name>
<dbReference type="Proteomes" id="UP000499080">
    <property type="component" value="Unassembled WGS sequence"/>
</dbReference>
<dbReference type="OrthoDB" id="6515820at2759"/>
<organism evidence="1 2">
    <name type="scientific">Araneus ventricosus</name>
    <name type="common">Orbweaver spider</name>
    <name type="synonym">Epeira ventricosa</name>
    <dbReference type="NCBI Taxonomy" id="182803"/>
    <lineage>
        <taxon>Eukaryota</taxon>
        <taxon>Metazoa</taxon>
        <taxon>Ecdysozoa</taxon>
        <taxon>Arthropoda</taxon>
        <taxon>Chelicerata</taxon>
        <taxon>Arachnida</taxon>
        <taxon>Araneae</taxon>
        <taxon>Araneomorphae</taxon>
        <taxon>Entelegynae</taxon>
        <taxon>Araneoidea</taxon>
        <taxon>Araneidae</taxon>
        <taxon>Araneus</taxon>
    </lineage>
</organism>
<proteinExistence type="predicted"/>
<sequence length="107" mass="12594">MTTEDTWSLSAIQKAQLKDSDIRPVLKKKLKSADQQSRLEITQESLKQRDFGLFGTPYIIRIMSFLVSGRVMMEDYVDDNQLSQRAEFKKFWKRFMTSAFMEDILES</sequence>
<dbReference type="AlphaFoldDB" id="A0A4Y2QRL5"/>
<accession>A0A4Y2QRL5</accession>
<reference evidence="1 2" key="1">
    <citation type="journal article" date="2019" name="Sci. Rep.">
        <title>Orb-weaving spider Araneus ventricosus genome elucidates the spidroin gene catalogue.</title>
        <authorList>
            <person name="Kono N."/>
            <person name="Nakamura H."/>
            <person name="Ohtoshi R."/>
            <person name="Moran D.A.P."/>
            <person name="Shinohara A."/>
            <person name="Yoshida Y."/>
            <person name="Fujiwara M."/>
            <person name="Mori M."/>
            <person name="Tomita M."/>
            <person name="Arakawa K."/>
        </authorList>
    </citation>
    <scope>NUCLEOTIDE SEQUENCE [LARGE SCALE GENOMIC DNA]</scope>
</reference>
<protein>
    <submittedName>
        <fullName evidence="1">Uncharacterized protein</fullName>
    </submittedName>
</protein>
<dbReference type="EMBL" id="BGPR01014593">
    <property type="protein sequence ID" value="GBN65896.1"/>
    <property type="molecule type" value="Genomic_DNA"/>
</dbReference>